<gene>
    <name evidence="9" type="ORF">VF724_09725</name>
</gene>
<feature type="transmembrane region" description="Helical" evidence="8">
    <location>
        <begin position="135"/>
        <end position="154"/>
    </location>
</feature>
<keyword evidence="10" id="KW-1185">Reference proteome</keyword>
<keyword evidence="3" id="KW-0813">Transport</keyword>
<comment type="caution">
    <text evidence="9">The sequence shown here is derived from an EMBL/GenBank/DDBJ whole genome shotgun (WGS) entry which is preliminary data.</text>
</comment>
<sequence length="236" mass="25618">MSTRMEDRELTWYEGIKDALPTFIGYMSIGIAAGIVGASSNFSVLEIGLLSALVYAGAAQFIIFALLVQGTPISVIVFTTFIVNLRHLLMSMTLAPVLTKYSLLKNIGIGALLTDETFGVAVTRMAKKEPINDRWMYGLNLSAYAGWIMASVLGATAGKWISNPKAFGLDFALTAMFVALLVLQLQNLKESRLKLYLTLILYTAILMFILSMFVSISIAVLLSTIIAAAIGAVMDR</sequence>
<keyword evidence="5 8" id="KW-0812">Transmembrane</keyword>
<reference evidence="9" key="1">
    <citation type="submission" date="2023-12" db="EMBL/GenBank/DDBJ databases">
        <title>Fervidustalea candida gen. nov., sp. nov., a novel member of the family Paenibacillaceae isolated from a geothermal area.</title>
        <authorList>
            <person name="Li W.-J."/>
            <person name="Jiao J.-Y."/>
            <person name="Chen Y."/>
        </authorList>
    </citation>
    <scope>NUCLEOTIDE SEQUENCE</scope>
    <source>
        <strain evidence="9">SYSU GA230002</strain>
    </source>
</reference>
<evidence type="ECO:0000313" key="9">
    <source>
        <dbReference type="EMBL" id="MEB3101943.1"/>
    </source>
</evidence>
<proteinExistence type="inferred from homology"/>
<dbReference type="PANTHER" id="PTHR34979:SF1">
    <property type="entry name" value="INNER MEMBRANE PROTEIN YGAZ"/>
    <property type="match status" value="1"/>
</dbReference>
<evidence type="ECO:0000256" key="4">
    <source>
        <dbReference type="ARBA" id="ARBA00022475"/>
    </source>
</evidence>
<evidence type="ECO:0000256" key="5">
    <source>
        <dbReference type="ARBA" id="ARBA00022692"/>
    </source>
</evidence>
<dbReference type="EMBL" id="JAYJLD010000011">
    <property type="protein sequence ID" value="MEB3101943.1"/>
    <property type="molecule type" value="Genomic_DNA"/>
</dbReference>
<comment type="similarity">
    <text evidence="2">Belongs to the AzlC family.</text>
</comment>
<feature type="transmembrane region" description="Helical" evidence="8">
    <location>
        <begin position="20"/>
        <end position="40"/>
    </location>
</feature>
<feature type="transmembrane region" description="Helical" evidence="8">
    <location>
        <begin position="166"/>
        <end position="185"/>
    </location>
</feature>
<evidence type="ECO:0000256" key="7">
    <source>
        <dbReference type="ARBA" id="ARBA00023136"/>
    </source>
</evidence>
<keyword evidence="4" id="KW-1003">Cell membrane</keyword>
<organism evidence="9 10">
    <name type="scientific">Ferviditalea candida</name>
    <dbReference type="NCBI Taxonomy" id="3108399"/>
    <lineage>
        <taxon>Bacteria</taxon>
        <taxon>Bacillati</taxon>
        <taxon>Bacillota</taxon>
        <taxon>Bacilli</taxon>
        <taxon>Bacillales</taxon>
        <taxon>Paenibacillaceae</taxon>
        <taxon>Ferviditalea</taxon>
    </lineage>
</organism>
<feature type="transmembrane region" description="Helical" evidence="8">
    <location>
        <begin position="73"/>
        <end position="98"/>
    </location>
</feature>
<evidence type="ECO:0000256" key="1">
    <source>
        <dbReference type="ARBA" id="ARBA00004651"/>
    </source>
</evidence>
<evidence type="ECO:0000256" key="2">
    <source>
        <dbReference type="ARBA" id="ARBA00010735"/>
    </source>
</evidence>
<evidence type="ECO:0000256" key="6">
    <source>
        <dbReference type="ARBA" id="ARBA00022989"/>
    </source>
</evidence>
<comment type="subcellular location">
    <subcellularLocation>
        <location evidence="1">Cell membrane</location>
        <topology evidence="1">Multi-pass membrane protein</topology>
    </subcellularLocation>
</comment>
<keyword evidence="7 8" id="KW-0472">Membrane</keyword>
<evidence type="ECO:0000256" key="3">
    <source>
        <dbReference type="ARBA" id="ARBA00022448"/>
    </source>
</evidence>
<name>A0ABU5ZIA0_9BACL</name>
<evidence type="ECO:0000256" key="8">
    <source>
        <dbReference type="SAM" id="Phobius"/>
    </source>
</evidence>
<protein>
    <submittedName>
        <fullName evidence="9">AzlC family ABC transporter permease</fullName>
    </submittedName>
</protein>
<dbReference type="Pfam" id="PF03591">
    <property type="entry name" value="AzlC"/>
    <property type="match status" value="1"/>
</dbReference>
<dbReference type="InterPro" id="IPR011606">
    <property type="entry name" value="Brnchd-chn_aa_trnsp_permease"/>
</dbReference>
<keyword evidence="6 8" id="KW-1133">Transmembrane helix</keyword>
<dbReference type="PANTHER" id="PTHR34979">
    <property type="entry name" value="INNER MEMBRANE PROTEIN YGAZ"/>
    <property type="match status" value="1"/>
</dbReference>
<accession>A0ABU5ZIA0</accession>
<evidence type="ECO:0000313" key="10">
    <source>
        <dbReference type="Proteomes" id="UP001310386"/>
    </source>
</evidence>
<feature type="transmembrane region" description="Helical" evidence="8">
    <location>
        <begin position="197"/>
        <end position="230"/>
    </location>
</feature>
<dbReference type="Proteomes" id="UP001310386">
    <property type="component" value="Unassembled WGS sequence"/>
</dbReference>